<dbReference type="EMBL" id="DTAD01000083">
    <property type="protein sequence ID" value="HGN90998.1"/>
    <property type="molecule type" value="Genomic_DNA"/>
</dbReference>
<keyword evidence="6" id="KW-0032">Aminotransferase</keyword>
<dbReference type="Pfam" id="PF00202">
    <property type="entry name" value="Aminotran_3"/>
    <property type="match status" value="1"/>
</dbReference>
<dbReference type="AlphaFoldDB" id="A0A7C4E2D2"/>
<dbReference type="Gene3D" id="3.90.1150.10">
    <property type="entry name" value="Aspartate Aminotransferase, domain 1"/>
    <property type="match status" value="1"/>
</dbReference>
<dbReference type="GO" id="GO:0030170">
    <property type="term" value="F:pyridoxal phosphate binding"/>
    <property type="evidence" value="ECO:0007669"/>
    <property type="project" value="InterPro"/>
</dbReference>
<evidence type="ECO:0000256" key="3">
    <source>
        <dbReference type="ARBA" id="ARBA00022898"/>
    </source>
</evidence>
<dbReference type="GO" id="GO:0005829">
    <property type="term" value="C:cytosol"/>
    <property type="evidence" value="ECO:0007669"/>
    <property type="project" value="TreeGrafter"/>
</dbReference>
<sequence>MDEVVEDTVRYTYGTWRKQRGWKPLHIVDAEGCYFTDASGKKYLDFSSQLVCVNLGHRNRNVIEAVKNYLEKTPYLMPAFTCEVRAELSRKLVEILPPGLRKFFYSTSGTEANEAALKIARIYTGRHKIIARYRSYHGATAASLAVTGDIRRWYAEAVDTVPGTVFAPDPYCYRCPLKLTYPECGVACADYVDYMLSYDGNVAAVIVEPVVGTNGVIVPPPEYMPKLREITRRHGVLLIADEVMSGWGRTGEWFAVNHWNVEPDILTTAKGITSAYLPLGLTATSEKISEYFEDHFFPHGHTYEAHPLTLAAAVAAIDEYRRLNLIDRSRRMGEYLGKRLKEVGDKHPSVGEVRGLGLFWAVDLTKNQRSRAPFNVPKDKYSGAPLVVDQVAAEMMKQGVFVMSWINHLVVAPPLIVEKEDIDKGVEALDSALKVADEKTEKNAP</sequence>
<dbReference type="FunFam" id="3.40.640.10:FF:000004">
    <property type="entry name" value="Acetylornithine aminotransferase"/>
    <property type="match status" value="1"/>
</dbReference>
<dbReference type="InterPro" id="IPR015422">
    <property type="entry name" value="PyrdxlP-dep_Trfase_small"/>
</dbReference>
<dbReference type="InterPro" id="IPR015424">
    <property type="entry name" value="PyrdxlP-dep_Trfase"/>
</dbReference>
<comment type="caution">
    <text evidence="6">The sequence shown here is derived from an EMBL/GenBank/DDBJ whole genome shotgun (WGS) entry which is preliminary data.</text>
</comment>
<keyword evidence="3 4" id="KW-0663">Pyridoxal phosphate</keyword>
<dbReference type="GO" id="GO:0008483">
    <property type="term" value="F:transaminase activity"/>
    <property type="evidence" value="ECO:0007669"/>
    <property type="project" value="UniProtKB-KW"/>
</dbReference>
<name>A0A7C4E2D2_CALS0</name>
<evidence type="ECO:0000256" key="2">
    <source>
        <dbReference type="ARBA" id="ARBA00008954"/>
    </source>
</evidence>
<dbReference type="InterPro" id="IPR015421">
    <property type="entry name" value="PyrdxlP-dep_Trfase_major"/>
</dbReference>
<dbReference type="InterPro" id="IPR005814">
    <property type="entry name" value="Aminotrans_3"/>
</dbReference>
<evidence type="ECO:0000256" key="4">
    <source>
        <dbReference type="RuleBase" id="RU003560"/>
    </source>
</evidence>
<dbReference type="SUPFAM" id="SSF53383">
    <property type="entry name" value="PLP-dependent transferases"/>
    <property type="match status" value="1"/>
</dbReference>
<gene>
    <name evidence="6" type="ORF">ENT82_07760</name>
    <name evidence="5" type="ORF">ENU43_06615</name>
</gene>
<organism evidence="6">
    <name type="scientific">Caldiarchaeum subterraneum</name>
    <dbReference type="NCBI Taxonomy" id="311458"/>
    <lineage>
        <taxon>Archaea</taxon>
        <taxon>Nitrososphaerota</taxon>
        <taxon>Candidatus Caldarchaeales</taxon>
        <taxon>Candidatus Caldarchaeaceae</taxon>
        <taxon>Candidatus Caldarchaeum</taxon>
    </lineage>
</organism>
<dbReference type="PANTHER" id="PTHR43094">
    <property type="entry name" value="AMINOTRANSFERASE"/>
    <property type="match status" value="1"/>
</dbReference>
<comment type="similarity">
    <text evidence="2 4">Belongs to the class-III pyridoxal-phosphate-dependent aminotransferase family.</text>
</comment>
<evidence type="ECO:0000256" key="1">
    <source>
        <dbReference type="ARBA" id="ARBA00001933"/>
    </source>
</evidence>
<evidence type="ECO:0000313" key="6">
    <source>
        <dbReference type="EMBL" id="HGN90998.1"/>
    </source>
</evidence>
<comment type="cofactor">
    <cofactor evidence="1">
        <name>pyridoxal 5'-phosphate</name>
        <dbReference type="ChEBI" id="CHEBI:597326"/>
    </cofactor>
</comment>
<dbReference type="PIRSF" id="PIRSF000521">
    <property type="entry name" value="Transaminase_4ab_Lys_Orn"/>
    <property type="match status" value="1"/>
</dbReference>
<keyword evidence="6" id="KW-0808">Transferase</keyword>
<protein>
    <submittedName>
        <fullName evidence="6">Aspartate aminotransferase family protein</fullName>
    </submittedName>
</protein>
<accession>A0A7C4E2D2</accession>
<dbReference type="PANTHER" id="PTHR43094:SF1">
    <property type="entry name" value="AMINOTRANSFERASE CLASS-III"/>
    <property type="match status" value="1"/>
</dbReference>
<dbReference type="Gene3D" id="3.40.640.10">
    <property type="entry name" value="Type I PLP-dependent aspartate aminotransferase-like (Major domain)"/>
    <property type="match status" value="1"/>
</dbReference>
<dbReference type="EMBL" id="DTCM01000080">
    <property type="protein sequence ID" value="HGL41319.1"/>
    <property type="molecule type" value="Genomic_DNA"/>
</dbReference>
<reference evidence="6" key="1">
    <citation type="journal article" date="2020" name="mSystems">
        <title>Genome- and Community-Level Interaction Insights into Carbon Utilization and Element Cycling Functions of Hydrothermarchaeota in Hydrothermal Sediment.</title>
        <authorList>
            <person name="Zhou Z."/>
            <person name="Liu Y."/>
            <person name="Xu W."/>
            <person name="Pan J."/>
            <person name="Luo Z.H."/>
            <person name="Li M."/>
        </authorList>
    </citation>
    <scope>NUCLEOTIDE SEQUENCE [LARGE SCALE GENOMIC DNA]</scope>
    <source>
        <strain evidence="6">SpSt-613</strain>
        <strain evidence="5">SpSt-669</strain>
    </source>
</reference>
<proteinExistence type="inferred from homology"/>
<evidence type="ECO:0000313" key="5">
    <source>
        <dbReference type="EMBL" id="HGL41319.1"/>
    </source>
</evidence>
<dbReference type="CDD" id="cd00610">
    <property type="entry name" value="OAT_like"/>
    <property type="match status" value="1"/>
</dbReference>